<dbReference type="PANTHER" id="PTHR39159">
    <property type="match status" value="1"/>
</dbReference>
<dbReference type="Gene3D" id="2.40.380.10">
    <property type="entry name" value="FomD-like"/>
    <property type="match status" value="1"/>
</dbReference>
<dbReference type="GO" id="GO:0016787">
    <property type="term" value="F:hydrolase activity"/>
    <property type="evidence" value="ECO:0007669"/>
    <property type="project" value="UniProtKB-KW"/>
</dbReference>
<dbReference type="RefSeq" id="WP_043532668.1">
    <property type="nucleotide sequence ID" value="NZ_BAABKU010000011.1"/>
</dbReference>
<feature type="domain" description="DUF402" evidence="3">
    <location>
        <begin position="54"/>
        <end position="184"/>
    </location>
</feature>
<name>A0A0A6UFV2_ACTUT</name>
<dbReference type="InterPro" id="IPR050212">
    <property type="entry name" value="Ntdp-like"/>
</dbReference>
<evidence type="ECO:0000259" key="3">
    <source>
        <dbReference type="Pfam" id="PF04167"/>
    </source>
</evidence>
<comment type="caution">
    <text evidence="4">The sequence shown here is derived from an EMBL/GenBank/DDBJ whole genome shotgun (WGS) entry which is preliminary data.</text>
</comment>
<dbReference type="Proteomes" id="UP000054537">
    <property type="component" value="Unassembled WGS sequence"/>
</dbReference>
<keyword evidence="5" id="KW-1185">Reference proteome</keyword>
<gene>
    <name evidence="4" type="ORF">MB27_36830</name>
</gene>
<keyword evidence="1" id="KW-0378">Hydrolase</keyword>
<protein>
    <recommendedName>
        <fullName evidence="3">DUF402 domain-containing protein</fullName>
    </recommendedName>
</protein>
<reference evidence="4 5" key="1">
    <citation type="submission" date="2014-10" db="EMBL/GenBank/DDBJ databases">
        <title>Draft genome sequence of Actinoplanes utahensis NRRL 12052.</title>
        <authorList>
            <person name="Velasco-Bucheli B."/>
            <person name="del Cerro C."/>
            <person name="Hormigo D."/>
            <person name="Garcia J.L."/>
            <person name="Acebal C."/>
            <person name="Arroyo M."/>
            <person name="de la Mata I."/>
        </authorList>
    </citation>
    <scope>NUCLEOTIDE SEQUENCE [LARGE SCALE GENOMIC DNA]</scope>
    <source>
        <strain evidence="4 5">NRRL 12052</strain>
    </source>
</reference>
<dbReference type="eggNOG" id="COG2306">
    <property type="taxonomic scope" value="Bacteria"/>
</dbReference>
<dbReference type="AlphaFoldDB" id="A0A0A6UFV2"/>
<dbReference type="InterPro" id="IPR035930">
    <property type="entry name" value="FomD-like_sf"/>
</dbReference>
<dbReference type="SUPFAM" id="SSF159234">
    <property type="entry name" value="FomD-like"/>
    <property type="match status" value="1"/>
</dbReference>
<dbReference type="PANTHER" id="PTHR39159:SF1">
    <property type="entry name" value="UPF0374 PROTEIN YGAC"/>
    <property type="match status" value="1"/>
</dbReference>
<evidence type="ECO:0000313" key="4">
    <source>
        <dbReference type="EMBL" id="KHD73189.1"/>
    </source>
</evidence>
<dbReference type="STRING" id="1869.MB27_36830"/>
<proteinExistence type="predicted"/>
<dbReference type="Pfam" id="PF04167">
    <property type="entry name" value="DUF402"/>
    <property type="match status" value="1"/>
</dbReference>
<evidence type="ECO:0000256" key="1">
    <source>
        <dbReference type="ARBA" id="ARBA00022801"/>
    </source>
</evidence>
<dbReference type="OrthoDB" id="3815685at2"/>
<dbReference type="EMBL" id="JRTT01000133">
    <property type="protein sequence ID" value="KHD73189.1"/>
    <property type="molecule type" value="Genomic_DNA"/>
</dbReference>
<organism evidence="4 5">
    <name type="scientific">Actinoplanes utahensis</name>
    <dbReference type="NCBI Taxonomy" id="1869"/>
    <lineage>
        <taxon>Bacteria</taxon>
        <taxon>Bacillati</taxon>
        <taxon>Actinomycetota</taxon>
        <taxon>Actinomycetes</taxon>
        <taxon>Micromonosporales</taxon>
        <taxon>Micromonosporaceae</taxon>
        <taxon>Actinoplanes</taxon>
    </lineage>
</organism>
<sequence length="217" mass="25113">MRFAPGRLILHRDTHRGRIAFVHPGRVVSDDDRGLLIWVARGSAIATEATPDGRFPREFTFPEWMAAERESRLIHWRGPGVLRFFPVGENHSVWLFRNDDDSFKEYYVNLEESAVRWDDGDAAGIDVIDQDLDIVGHADGTWEWKDEDEFAERLAHPDLYWVPDEQAVWDEGRRVIKKIEAGEFPFDGTWTDFRPDPGWETPSGLPSGWDRPVVARR</sequence>
<evidence type="ECO:0000256" key="2">
    <source>
        <dbReference type="SAM" id="MobiDB-lite"/>
    </source>
</evidence>
<feature type="region of interest" description="Disordered" evidence="2">
    <location>
        <begin position="195"/>
        <end position="217"/>
    </location>
</feature>
<dbReference type="InterPro" id="IPR007295">
    <property type="entry name" value="DUF402"/>
</dbReference>
<evidence type="ECO:0000313" key="5">
    <source>
        <dbReference type="Proteomes" id="UP000054537"/>
    </source>
</evidence>
<accession>A0A0A6UFV2</accession>